<feature type="transmembrane region" description="Helical" evidence="4">
    <location>
        <begin position="33"/>
        <end position="55"/>
    </location>
</feature>
<keyword evidence="4" id="KW-0812">Transmembrane</keyword>
<organism evidence="6">
    <name type="scientific">Demequina capsici</name>
    <dbReference type="NCBI Taxonomy" id="3075620"/>
    <lineage>
        <taxon>Bacteria</taxon>
        <taxon>Bacillati</taxon>
        <taxon>Actinomycetota</taxon>
        <taxon>Actinomycetes</taxon>
        <taxon>Micrococcales</taxon>
        <taxon>Demequinaceae</taxon>
        <taxon>Demequina</taxon>
    </lineage>
</organism>
<dbReference type="InterPro" id="IPR033116">
    <property type="entry name" value="TRYPSIN_SER"/>
</dbReference>
<feature type="domain" description="PDZ" evidence="5">
    <location>
        <begin position="331"/>
        <end position="417"/>
    </location>
</feature>
<evidence type="ECO:0000259" key="5">
    <source>
        <dbReference type="PROSITE" id="PS50106"/>
    </source>
</evidence>
<dbReference type="InterPro" id="IPR041489">
    <property type="entry name" value="PDZ_6"/>
</dbReference>
<dbReference type="SMART" id="SM00228">
    <property type="entry name" value="PDZ"/>
    <property type="match status" value="1"/>
</dbReference>
<dbReference type="PANTHER" id="PTHR43343:SF3">
    <property type="entry name" value="PROTEASE DO-LIKE 8, CHLOROPLASTIC"/>
    <property type="match status" value="1"/>
</dbReference>
<evidence type="ECO:0000256" key="3">
    <source>
        <dbReference type="SAM" id="MobiDB-lite"/>
    </source>
</evidence>
<dbReference type="InterPro" id="IPR001940">
    <property type="entry name" value="Peptidase_S1C"/>
</dbReference>
<dbReference type="Pfam" id="PF13365">
    <property type="entry name" value="Trypsin_2"/>
    <property type="match status" value="1"/>
</dbReference>
<feature type="compositionally biased region" description="Polar residues" evidence="3">
    <location>
        <begin position="59"/>
        <end position="74"/>
    </location>
</feature>
<dbReference type="SUPFAM" id="SSF50156">
    <property type="entry name" value="PDZ domain-like"/>
    <property type="match status" value="1"/>
</dbReference>
<evidence type="ECO:0000313" key="6">
    <source>
        <dbReference type="EMBL" id="WNM28466.1"/>
    </source>
</evidence>
<dbReference type="InterPro" id="IPR036034">
    <property type="entry name" value="PDZ_sf"/>
</dbReference>
<dbReference type="Gene3D" id="2.40.10.120">
    <property type="match status" value="1"/>
</dbReference>
<name>A0AA96FHB4_9MICO</name>
<accession>A0AA96FHB4</accession>
<dbReference type="InterPro" id="IPR009003">
    <property type="entry name" value="Peptidase_S1_PA"/>
</dbReference>
<dbReference type="Pfam" id="PF17820">
    <property type="entry name" value="PDZ_6"/>
    <property type="match status" value="1"/>
</dbReference>
<sequence>MTAQNMHHDDGAQTGYLTIALVPEARHSRRRKVIGSAVGAAAVSALAITGLVVGANGESTTALSSGSSAQTANLPSLGDSSSGASGGTYAGPRGGYGGTGTWPGSDSGSSSSTASVQQDATTASSSESTGIVLIDTVLGYDQAQAAGTGMILTSDGLVLTNNHVIDGATEITVTDASTGKTYTATVVGTDATSDVALLQLQDASGLTTVTLDNEGDPAVADDVTAVGNASGGGVLMAADGTVTSVNSSVTTSSEYWVSGETLTGMIEFQADVVSGDSGGALLDSQGEVVGMTTAASTGSATVTAYAIPIEDAMSIVDQILAGDASGDVTLGYPAFLGVGIASDATMALMPGGSGSSTAGAQIAYVYDGTPAASAGLVAGDVITAIDGTAITSGDQLSTLIAEHSPGDSVTLTWTDTSGVAQTATVTLASGPAA</sequence>
<dbReference type="PANTHER" id="PTHR43343">
    <property type="entry name" value="PEPTIDASE S12"/>
    <property type="match status" value="1"/>
</dbReference>
<feature type="compositionally biased region" description="Gly residues" evidence="3">
    <location>
        <begin position="84"/>
        <end position="101"/>
    </location>
</feature>
<gene>
    <name evidence="6" type="ORF">RN607_05545</name>
</gene>
<dbReference type="PROSITE" id="PS00135">
    <property type="entry name" value="TRYPSIN_SER"/>
    <property type="match status" value="1"/>
</dbReference>
<dbReference type="GO" id="GO:0006508">
    <property type="term" value="P:proteolysis"/>
    <property type="evidence" value="ECO:0007669"/>
    <property type="project" value="UniProtKB-KW"/>
</dbReference>
<dbReference type="InterPro" id="IPR051201">
    <property type="entry name" value="Chloro_Bact_Ser_Proteases"/>
</dbReference>
<dbReference type="RefSeq" id="WP_313544899.1">
    <property type="nucleotide sequence ID" value="NZ_CP134880.1"/>
</dbReference>
<evidence type="ECO:0000256" key="2">
    <source>
        <dbReference type="ARBA" id="ARBA00022801"/>
    </source>
</evidence>
<dbReference type="InterPro" id="IPR001478">
    <property type="entry name" value="PDZ"/>
</dbReference>
<dbReference type="PRINTS" id="PR00834">
    <property type="entry name" value="PROTEASES2C"/>
</dbReference>
<proteinExistence type="predicted"/>
<keyword evidence="1" id="KW-0645">Protease</keyword>
<dbReference type="KEGG" id="dcp:RN607_05545"/>
<keyword evidence="4" id="KW-1133">Transmembrane helix</keyword>
<dbReference type="PROSITE" id="PS50106">
    <property type="entry name" value="PDZ"/>
    <property type="match status" value="1"/>
</dbReference>
<dbReference type="Proteomes" id="UP001303408">
    <property type="component" value="Chromosome"/>
</dbReference>
<feature type="compositionally biased region" description="Low complexity" evidence="3">
    <location>
        <begin position="102"/>
        <end position="122"/>
    </location>
</feature>
<dbReference type="SUPFAM" id="SSF50494">
    <property type="entry name" value="Trypsin-like serine proteases"/>
    <property type="match status" value="1"/>
</dbReference>
<reference evidence="6" key="1">
    <citation type="submission" date="2023-09" db="EMBL/GenBank/DDBJ databases">
        <title>Demequina sp. a novel bacteria isolated from Capsicum annuum.</title>
        <authorList>
            <person name="Humaira Z."/>
            <person name="Lee J."/>
            <person name="Cho D."/>
        </authorList>
    </citation>
    <scope>NUCLEOTIDE SEQUENCE</scope>
    <source>
        <strain evidence="6">PMTSA13</strain>
    </source>
</reference>
<dbReference type="EMBL" id="CP134880">
    <property type="protein sequence ID" value="WNM28466.1"/>
    <property type="molecule type" value="Genomic_DNA"/>
</dbReference>
<dbReference type="CDD" id="cd06779">
    <property type="entry name" value="cpPDZ_Deg_HtrA-like"/>
    <property type="match status" value="1"/>
</dbReference>
<evidence type="ECO:0000256" key="4">
    <source>
        <dbReference type="SAM" id="Phobius"/>
    </source>
</evidence>
<feature type="region of interest" description="Disordered" evidence="3">
    <location>
        <begin position="59"/>
        <end position="122"/>
    </location>
</feature>
<dbReference type="Gene3D" id="2.30.42.10">
    <property type="match status" value="1"/>
</dbReference>
<dbReference type="AlphaFoldDB" id="A0AA96FHB4"/>
<protein>
    <submittedName>
        <fullName evidence="6">Trypsin-like peptidase domain-containing protein</fullName>
    </submittedName>
</protein>
<evidence type="ECO:0000256" key="1">
    <source>
        <dbReference type="ARBA" id="ARBA00022670"/>
    </source>
</evidence>
<dbReference type="GO" id="GO:0004252">
    <property type="term" value="F:serine-type endopeptidase activity"/>
    <property type="evidence" value="ECO:0007669"/>
    <property type="project" value="InterPro"/>
</dbReference>
<keyword evidence="4" id="KW-0472">Membrane</keyword>
<keyword evidence="2" id="KW-0378">Hydrolase</keyword>